<proteinExistence type="predicted"/>
<gene>
    <name evidence="1" type="ORF">NCTC9044_00822</name>
</gene>
<accession>A0A3S4NQY6</accession>
<dbReference type="AlphaFoldDB" id="A0A3S4NQY6"/>
<dbReference type="Proteomes" id="UP000271797">
    <property type="component" value="Chromosome"/>
</dbReference>
<reference evidence="1 2" key="1">
    <citation type="submission" date="2018-12" db="EMBL/GenBank/DDBJ databases">
        <authorList>
            <consortium name="Pathogen Informatics"/>
        </authorList>
    </citation>
    <scope>NUCLEOTIDE SEQUENCE [LARGE SCALE GENOMIC DNA]</scope>
    <source>
        <strain evidence="1 2">NCTC9044</strain>
    </source>
</reference>
<dbReference type="EMBL" id="LR134238">
    <property type="protein sequence ID" value="VED07423.1"/>
    <property type="molecule type" value="Genomic_DNA"/>
</dbReference>
<sequence length="67" mass="7633">MTSFFSNAIDRTTLKKNVFPEPLLTNDKSEACPAISNPFNILMEGGYLIHAANLDMLNTYSWRYFPT</sequence>
<evidence type="ECO:0000313" key="2">
    <source>
        <dbReference type="Proteomes" id="UP000271797"/>
    </source>
</evidence>
<evidence type="ECO:0000313" key="1">
    <source>
        <dbReference type="EMBL" id="VED07423.1"/>
    </source>
</evidence>
<name>A0A3S4NQY6_ECOLX</name>
<protein>
    <submittedName>
        <fullName evidence="1">Uncharacterized protein</fullName>
    </submittedName>
</protein>
<organism evidence="1 2">
    <name type="scientific">Escherichia coli</name>
    <dbReference type="NCBI Taxonomy" id="562"/>
    <lineage>
        <taxon>Bacteria</taxon>
        <taxon>Pseudomonadati</taxon>
        <taxon>Pseudomonadota</taxon>
        <taxon>Gammaproteobacteria</taxon>
        <taxon>Enterobacterales</taxon>
        <taxon>Enterobacteriaceae</taxon>
        <taxon>Escherichia</taxon>
    </lineage>
</organism>